<organism evidence="1 2">
    <name type="scientific">Bacteriovorax stolpii</name>
    <name type="common">Bdellovibrio stolpii</name>
    <dbReference type="NCBI Taxonomy" id="960"/>
    <lineage>
        <taxon>Bacteria</taxon>
        <taxon>Pseudomonadati</taxon>
        <taxon>Bdellovibrionota</taxon>
        <taxon>Bacteriovoracia</taxon>
        <taxon>Bacteriovoracales</taxon>
        <taxon>Bacteriovoracaceae</taxon>
        <taxon>Bacteriovorax</taxon>
    </lineage>
</organism>
<name>A0A2K9NX76_BACTC</name>
<reference evidence="1 2" key="1">
    <citation type="submission" date="2018-01" db="EMBL/GenBank/DDBJ databases">
        <title>Complete genome sequence of Bacteriovorax stolpii DSM12778.</title>
        <authorList>
            <person name="Tang B."/>
            <person name="Chang J."/>
        </authorList>
    </citation>
    <scope>NUCLEOTIDE SEQUENCE [LARGE SCALE GENOMIC DNA]</scope>
    <source>
        <strain evidence="1 2">DSM 12778</strain>
    </source>
</reference>
<dbReference type="AlphaFoldDB" id="A0A2K9NX76"/>
<dbReference type="EMBL" id="CP025704">
    <property type="protein sequence ID" value="AUO00112.1"/>
    <property type="molecule type" value="Genomic_DNA"/>
</dbReference>
<dbReference type="RefSeq" id="WP_102245399.1">
    <property type="nucleotide sequence ID" value="NZ_CP025704.1"/>
</dbReference>
<dbReference type="Proteomes" id="UP000235584">
    <property type="component" value="Chromosome"/>
</dbReference>
<gene>
    <name evidence="1" type="ORF">C0V70_18770</name>
</gene>
<evidence type="ECO:0000313" key="2">
    <source>
        <dbReference type="Proteomes" id="UP000235584"/>
    </source>
</evidence>
<keyword evidence="2" id="KW-1185">Reference proteome</keyword>
<accession>A0A2K9NX76</accession>
<protein>
    <submittedName>
        <fullName evidence="1">Uncharacterized protein</fullName>
    </submittedName>
</protein>
<sequence>MKQLLLLFIIHPLWAAEPVVSVDVWSSGSLYYSFVKDKETGALVSENCLAQREKCEAIKAVLNKDKVKVSEAERSGGKNPGAVVCKKDYAGEILILKNNAGAESAFCKFKDNTQASASDLY</sequence>
<evidence type="ECO:0000313" key="1">
    <source>
        <dbReference type="EMBL" id="AUO00112.1"/>
    </source>
</evidence>
<dbReference type="OrthoDB" id="5296850at2"/>
<dbReference type="KEGG" id="bsto:C0V70_18770"/>
<proteinExistence type="predicted"/>